<evidence type="ECO:0000313" key="3">
    <source>
        <dbReference type="EMBL" id="MFD2587330.1"/>
    </source>
</evidence>
<dbReference type="EMBL" id="JBHULB010000013">
    <property type="protein sequence ID" value="MFD2587330.1"/>
    <property type="molecule type" value="Genomic_DNA"/>
</dbReference>
<sequence>MDEMDFLRAFGKRLQQLRKSKELSYRKMSTMCDIDYSDISKIEKGQVNIQLSTILELSKALEVEPKEFFEFNKD</sequence>
<dbReference type="SUPFAM" id="SSF47413">
    <property type="entry name" value="lambda repressor-like DNA-binding domains"/>
    <property type="match status" value="1"/>
</dbReference>
<dbReference type="Gene3D" id="1.10.260.40">
    <property type="entry name" value="lambda repressor-like DNA-binding domains"/>
    <property type="match status" value="1"/>
</dbReference>
<dbReference type="SMART" id="SM00530">
    <property type="entry name" value="HTH_XRE"/>
    <property type="match status" value="1"/>
</dbReference>
<gene>
    <name evidence="3" type="ORF">ACFSQJ_10335</name>
</gene>
<dbReference type="InterPro" id="IPR001387">
    <property type="entry name" value="Cro/C1-type_HTH"/>
</dbReference>
<dbReference type="PANTHER" id="PTHR46797">
    <property type="entry name" value="HTH-TYPE TRANSCRIPTIONAL REGULATOR"/>
    <property type="match status" value="1"/>
</dbReference>
<keyword evidence="4" id="KW-1185">Reference proteome</keyword>
<keyword evidence="1" id="KW-0238">DNA-binding</keyword>
<evidence type="ECO:0000313" key="4">
    <source>
        <dbReference type="Proteomes" id="UP001597526"/>
    </source>
</evidence>
<protein>
    <submittedName>
        <fullName evidence="3">Helix-turn-helix domain-containing protein</fullName>
    </submittedName>
</protein>
<dbReference type="InterPro" id="IPR050807">
    <property type="entry name" value="TransReg_Diox_bact_type"/>
</dbReference>
<dbReference type="PANTHER" id="PTHR46797:SF1">
    <property type="entry name" value="METHYLPHOSPHONATE SYNTHASE"/>
    <property type="match status" value="1"/>
</dbReference>
<evidence type="ECO:0000256" key="1">
    <source>
        <dbReference type="ARBA" id="ARBA00023125"/>
    </source>
</evidence>
<accession>A0ABW5MVH4</accession>
<feature type="domain" description="HTH cro/C1-type" evidence="2">
    <location>
        <begin position="14"/>
        <end position="68"/>
    </location>
</feature>
<comment type="caution">
    <text evidence="3">The sequence shown here is derived from an EMBL/GenBank/DDBJ whole genome shotgun (WGS) entry which is preliminary data.</text>
</comment>
<organism evidence="3 4">
    <name type="scientific">Croceitalea marina</name>
    <dbReference type="NCBI Taxonomy" id="1775166"/>
    <lineage>
        <taxon>Bacteria</taxon>
        <taxon>Pseudomonadati</taxon>
        <taxon>Bacteroidota</taxon>
        <taxon>Flavobacteriia</taxon>
        <taxon>Flavobacteriales</taxon>
        <taxon>Flavobacteriaceae</taxon>
        <taxon>Croceitalea</taxon>
    </lineage>
</organism>
<dbReference type="PROSITE" id="PS50943">
    <property type="entry name" value="HTH_CROC1"/>
    <property type="match status" value="1"/>
</dbReference>
<evidence type="ECO:0000259" key="2">
    <source>
        <dbReference type="PROSITE" id="PS50943"/>
    </source>
</evidence>
<dbReference type="Proteomes" id="UP001597526">
    <property type="component" value="Unassembled WGS sequence"/>
</dbReference>
<dbReference type="Pfam" id="PF01381">
    <property type="entry name" value="HTH_3"/>
    <property type="match status" value="1"/>
</dbReference>
<dbReference type="InterPro" id="IPR010982">
    <property type="entry name" value="Lambda_DNA-bd_dom_sf"/>
</dbReference>
<reference evidence="4" key="1">
    <citation type="journal article" date="2019" name="Int. J. Syst. Evol. Microbiol.">
        <title>The Global Catalogue of Microorganisms (GCM) 10K type strain sequencing project: providing services to taxonomists for standard genome sequencing and annotation.</title>
        <authorList>
            <consortium name="The Broad Institute Genomics Platform"/>
            <consortium name="The Broad Institute Genome Sequencing Center for Infectious Disease"/>
            <person name="Wu L."/>
            <person name="Ma J."/>
        </authorList>
    </citation>
    <scope>NUCLEOTIDE SEQUENCE [LARGE SCALE GENOMIC DNA]</scope>
    <source>
        <strain evidence="4">KCTC 52368</strain>
    </source>
</reference>
<name>A0ABW5MVH4_9FLAO</name>
<dbReference type="CDD" id="cd00093">
    <property type="entry name" value="HTH_XRE"/>
    <property type="match status" value="1"/>
</dbReference>
<dbReference type="RefSeq" id="WP_339142015.1">
    <property type="nucleotide sequence ID" value="NZ_JBHULB010000013.1"/>
</dbReference>
<proteinExistence type="predicted"/>